<comment type="caution">
    <text evidence="6">The sequence shown here is derived from an EMBL/GenBank/DDBJ whole genome shotgun (WGS) entry which is preliminary data.</text>
</comment>
<comment type="similarity">
    <text evidence="1">Belongs to the ABC transporter superfamily.</text>
</comment>
<dbReference type="CDD" id="cd03301">
    <property type="entry name" value="ABC_MalK_N"/>
    <property type="match status" value="1"/>
</dbReference>
<dbReference type="GO" id="GO:0055052">
    <property type="term" value="C:ATP-binding cassette (ABC) transporter complex, substrate-binding subunit-containing"/>
    <property type="evidence" value="ECO:0007669"/>
    <property type="project" value="TreeGrafter"/>
</dbReference>
<evidence type="ECO:0000256" key="4">
    <source>
        <dbReference type="ARBA" id="ARBA00022840"/>
    </source>
</evidence>
<dbReference type="GO" id="GO:0016887">
    <property type="term" value="F:ATP hydrolysis activity"/>
    <property type="evidence" value="ECO:0007669"/>
    <property type="project" value="InterPro"/>
</dbReference>
<dbReference type="GO" id="GO:0005524">
    <property type="term" value="F:ATP binding"/>
    <property type="evidence" value="ECO:0007669"/>
    <property type="project" value="UniProtKB-KW"/>
</dbReference>
<dbReference type="InterPro" id="IPR003439">
    <property type="entry name" value="ABC_transporter-like_ATP-bd"/>
</dbReference>
<dbReference type="InterPro" id="IPR012340">
    <property type="entry name" value="NA-bd_OB-fold"/>
</dbReference>
<keyword evidence="7" id="KW-1185">Reference proteome</keyword>
<evidence type="ECO:0000313" key="6">
    <source>
        <dbReference type="EMBL" id="PVA05361.1"/>
    </source>
</evidence>
<dbReference type="InterPro" id="IPR047641">
    <property type="entry name" value="ABC_transpr_MalK/UgpC-like"/>
</dbReference>
<dbReference type="Pfam" id="PF00005">
    <property type="entry name" value="ABC_tran"/>
    <property type="match status" value="1"/>
</dbReference>
<evidence type="ECO:0000256" key="2">
    <source>
        <dbReference type="ARBA" id="ARBA00022448"/>
    </source>
</evidence>
<keyword evidence="3" id="KW-0547">Nucleotide-binding</keyword>
<dbReference type="OrthoDB" id="9802264at2"/>
<dbReference type="GO" id="GO:0140359">
    <property type="term" value="F:ABC-type transporter activity"/>
    <property type="evidence" value="ECO:0007669"/>
    <property type="project" value="InterPro"/>
</dbReference>
<dbReference type="Gene3D" id="3.40.50.300">
    <property type="entry name" value="P-loop containing nucleotide triphosphate hydrolases"/>
    <property type="match status" value="1"/>
</dbReference>
<dbReference type="PANTHER" id="PTHR43875:SF1">
    <property type="entry name" value="OSMOPROTECTIVE COMPOUNDS UPTAKE ATP-BINDING PROTEIN GGTA"/>
    <property type="match status" value="1"/>
</dbReference>
<protein>
    <submittedName>
        <fullName evidence="6">ABC transporter ATP-binding protein</fullName>
    </submittedName>
</protein>
<dbReference type="PROSITE" id="PS00211">
    <property type="entry name" value="ABC_TRANSPORTER_1"/>
    <property type="match status" value="1"/>
</dbReference>
<dbReference type="EMBL" id="QCYG01000011">
    <property type="protein sequence ID" value="PVA05361.1"/>
    <property type="molecule type" value="Genomic_DNA"/>
</dbReference>
<dbReference type="RefSeq" id="WP_108642009.1">
    <property type="nucleotide sequence ID" value="NZ_QCYG01000011.1"/>
</dbReference>
<dbReference type="Gene3D" id="2.40.50.100">
    <property type="match status" value="1"/>
</dbReference>
<evidence type="ECO:0000256" key="3">
    <source>
        <dbReference type="ARBA" id="ARBA00022741"/>
    </source>
</evidence>
<dbReference type="Pfam" id="PF17912">
    <property type="entry name" value="OB_MalK"/>
    <property type="match status" value="1"/>
</dbReference>
<dbReference type="FunFam" id="3.40.50.300:FF:000042">
    <property type="entry name" value="Maltose/maltodextrin ABC transporter, ATP-binding protein"/>
    <property type="match status" value="1"/>
</dbReference>
<dbReference type="Gene3D" id="2.40.50.140">
    <property type="entry name" value="Nucleic acid-binding proteins"/>
    <property type="match status" value="1"/>
</dbReference>
<dbReference type="SMART" id="SM00382">
    <property type="entry name" value="AAA"/>
    <property type="match status" value="1"/>
</dbReference>
<dbReference type="InterPro" id="IPR027417">
    <property type="entry name" value="P-loop_NTPase"/>
</dbReference>
<reference evidence="6 7" key="1">
    <citation type="submission" date="2018-04" db="EMBL/GenBank/DDBJ databases">
        <title>Pelagivirga bohaiensis gen. nov., sp. nov., a bacterium isolated from the Bohai Sea.</title>
        <authorList>
            <person name="Ji X."/>
        </authorList>
    </citation>
    <scope>NUCLEOTIDE SEQUENCE [LARGE SCALE GENOMIC DNA]</scope>
    <source>
        <strain evidence="6 7">BH-SD16</strain>
    </source>
</reference>
<feature type="domain" description="ABC transporter" evidence="5">
    <location>
        <begin position="4"/>
        <end position="234"/>
    </location>
</feature>
<dbReference type="GO" id="GO:0008643">
    <property type="term" value="P:carbohydrate transport"/>
    <property type="evidence" value="ECO:0007669"/>
    <property type="project" value="InterPro"/>
</dbReference>
<dbReference type="Proteomes" id="UP000244817">
    <property type="component" value="Unassembled WGS sequence"/>
</dbReference>
<dbReference type="InterPro" id="IPR017871">
    <property type="entry name" value="ABC_transporter-like_CS"/>
</dbReference>
<evidence type="ECO:0000256" key="1">
    <source>
        <dbReference type="ARBA" id="ARBA00005417"/>
    </source>
</evidence>
<dbReference type="SUPFAM" id="SSF50331">
    <property type="entry name" value="MOP-like"/>
    <property type="match status" value="1"/>
</dbReference>
<keyword evidence="4 6" id="KW-0067">ATP-binding</keyword>
<dbReference type="PANTHER" id="PTHR43875">
    <property type="entry name" value="MALTODEXTRIN IMPORT ATP-BINDING PROTEIN MSMX"/>
    <property type="match status" value="1"/>
</dbReference>
<dbReference type="PROSITE" id="PS50893">
    <property type="entry name" value="ABC_TRANSPORTER_2"/>
    <property type="match status" value="1"/>
</dbReference>
<dbReference type="InterPro" id="IPR003593">
    <property type="entry name" value="AAA+_ATPase"/>
</dbReference>
<dbReference type="InterPro" id="IPR015855">
    <property type="entry name" value="ABC_transpr_MalK-like"/>
</dbReference>
<dbReference type="InterPro" id="IPR008995">
    <property type="entry name" value="Mo/tungstate-bd_C_term_dom"/>
</dbReference>
<proteinExistence type="inferred from homology"/>
<dbReference type="SUPFAM" id="SSF52540">
    <property type="entry name" value="P-loop containing nucleoside triphosphate hydrolases"/>
    <property type="match status" value="1"/>
</dbReference>
<organism evidence="6 7">
    <name type="scientific">Thalassorhabdomicrobium marinisediminis</name>
    <dbReference type="NCBI Taxonomy" id="2170577"/>
    <lineage>
        <taxon>Bacteria</taxon>
        <taxon>Pseudomonadati</taxon>
        <taxon>Pseudomonadota</taxon>
        <taxon>Alphaproteobacteria</taxon>
        <taxon>Rhodobacterales</taxon>
        <taxon>Paracoccaceae</taxon>
        <taxon>Thalassorhabdomicrobium</taxon>
    </lineage>
</organism>
<dbReference type="AlphaFoldDB" id="A0A2T7FT57"/>
<gene>
    <name evidence="6" type="ORF">DC363_15190</name>
</gene>
<name>A0A2T7FT57_9RHOB</name>
<dbReference type="NCBIfam" id="NF008653">
    <property type="entry name" value="PRK11650.1"/>
    <property type="match status" value="1"/>
</dbReference>
<sequence>MTQITIRNAERSYGALKVLRDVSLDIADQEFAVLLGPSGCGKSTLLSAIAGLDDLQSGEILFDGQNVAGVEPADRDIGMVFQSYALYPSMRVRDNLSFGLETQKLPKADIRKRVEWAADLLQITPLLDRKPSALSGGQRQRVAIGRALVREASLFLFDEPLSNLDAKLRTEMRVEIKALHQRLGATFIYVTHDQVEAMTLATRIAVINGGVIEQFATPEEIYNRPASLFVAGFIGAPPMNLIPAVVRSDAGQAYAQLADGALTIPGLTAADGTEIVVGIRPEDLALCEEGEAADLTGKVVVAELLGADTLVWIEVAGQRIAVRLAPEDADRLDPVVRLRATADRISVFDAASTKRLELTR</sequence>
<accession>A0A2T7FT57</accession>
<evidence type="ECO:0000313" key="7">
    <source>
        <dbReference type="Proteomes" id="UP000244817"/>
    </source>
</evidence>
<dbReference type="InterPro" id="IPR040582">
    <property type="entry name" value="OB_MalK-like"/>
</dbReference>
<keyword evidence="2" id="KW-0813">Transport</keyword>
<evidence type="ECO:0000259" key="5">
    <source>
        <dbReference type="PROSITE" id="PS50893"/>
    </source>
</evidence>